<feature type="region of interest" description="Disordered" evidence="1">
    <location>
        <begin position="29"/>
        <end position="106"/>
    </location>
</feature>
<dbReference type="Proteomes" id="UP000244855">
    <property type="component" value="Unassembled WGS sequence"/>
</dbReference>
<feature type="compositionally biased region" description="Polar residues" evidence="1">
    <location>
        <begin position="29"/>
        <end position="43"/>
    </location>
</feature>
<sequence>MSVHIYLLTILLGQDSRLQHPFSPTQLLQHVSHLPKQTPQPRSLPSHDSVHAYATHHPTRPLPLPFDTSPTPGQGPKAGRKAEKNKPTPARPRTPASLRLRETDKT</sequence>
<dbReference type="AlphaFoldDB" id="A0A2V1E072"/>
<name>A0A2V1E072_9PLEO</name>
<evidence type="ECO:0000313" key="2">
    <source>
        <dbReference type="EMBL" id="PVI03811.1"/>
    </source>
</evidence>
<evidence type="ECO:0000313" key="3">
    <source>
        <dbReference type="Proteomes" id="UP000244855"/>
    </source>
</evidence>
<evidence type="ECO:0000256" key="1">
    <source>
        <dbReference type="SAM" id="MobiDB-lite"/>
    </source>
</evidence>
<accession>A0A2V1E072</accession>
<keyword evidence="3" id="KW-1185">Reference proteome</keyword>
<protein>
    <submittedName>
        <fullName evidence="2">Uncharacterized protein</fullName>
    </submittedName>
</protein>
<reference evidence="2 3" key="1">
    <citation type="journal article" date="2018" name="Sci. Rep.">
        <title>Comparative genomics provides insights into the lifestyle and reveals functional heterogeneity of dark septate endophytic fungi.</title>
        <authorList>
            <person name="Knapp D.G."/>
            <person name="Nemeth J.B."/>
            <person name="Barry K."/>
            <person name="Hainaut M."/>
            <person name="Henrissat B."/>
            <person name="Johnson J."/>
            <person name="Kuo A."/>
            <person name="Lim J.H.P."/>
            <person name="Lipzen A."/>
            <person name="Nolan M."/>
            <person name="Ohm R.A."/>
            <person name="Tamas L."/>
            <person name="Grigoriev I.V."/>
            <person name="Spatafora J.W."/>
            <person name="Nagy L.G."/>
            <person name="Kovacs G.M."/>
        </authorList>
    </citation>
    <scope>NUCLEOTIDE SEQUENCE [LARGE SCALE GENOMIC DNA]</scope>
    <source>
        <strain evidence="2 3">DSE2036</strain>
    </source>
</reference>
<proteinExistence type="predicted"/>
<dbReference type="EMBL" id="KZ805327">
    <property type="protein sequence ID" value="PVI03811.1"/>
    <property type="molecule type" value="Genomic_DNA"/>
</dbReference>
<organism evidence="2 3">
    <name type="scientific">Periconia macrospinosa</name>
    <dbReference type="NCBI Taxonomy" id="97972"/>
    <lineage>
        <taxon>Eukaryota</taxon>
        <taxon>Fungi</taxon>
        <taxon>Dikarya</taxon>
        <taxon>Ascomycota</taxon>
        <taxon>Pezizomycotina</taxon>
        <taxon>Dothideomycetes</taxon>
        <taxon>Pleosporomycetidae</taxon>
        <taxon>Pleosporales</taxon>
        <taxon>Massarineae</taxon>
        <taxon>Periconiaceae</taxon>
        <taxon>Periconia</taxon>
    </lineage>
</organism>
<gene>
    <name evidence="2" type="ORF">DM02DRAFT_219170</name>
</gene>